<sequence>TDGRAFSPPAGWAHRSPPAEQAPPDLDGPRKAASERRLSDAFGRLPARRAGRGLSEPNCHLATGLWHADAVTRDGCTDDGNHVPAWLDSLDSLFFESAEECCSSLFYGQECEVRGPFCGEGGGDDGGVDDGGAGGGNGGCTATEHGWHADPANREGCTNDADFPSEWLETKSLMFYETAEGISSPARLATNGIARARAAATGEPARARPAATETTSSWSRDREFARPTDRDTVGTPGCSNDSNFPKEWLGDNFRSHMLHPTPSDCCKAFLAGKQCKAYDSGCVYSAPTCEGGRWHPDALSRTGCSNDEPPAAWDDAKLAAMMFDSAADCCQVHHSGWTCAVRDHCKTGVEYLTVTARPTEAPTLRPSSAPTIRTPEPTIATPKPSSKPTPPPTPSPVTPEPTEPLWVWYVDHFTGVCHHTATPGVTVPHYIASTYGDAGECCESSFNSEKCKDALPENALMDDGSSVTPSAQPVTWRPTHSQTQFFTGAPTSWPSYLPTVTTESPTAGACTDLTWRFRGRGCTNRPFDPTEPAATFLFETAAECCHAMFFAAGLTGCHVDDACMKEPLDGLKAEDFGGLRLSPSCVGDGALMGTTWHPDRRSMDGCTNSGDVPATWKLSDNELFFGSPFDCCSSLYMNREMDCTVRDACLVWSGKTTAVPSSMAPSAAVTRSPTHPPRTEEPSVREAVSVVNTDELCASAEWYLDFDAMRCSNEPGHLDETSPLLYEHRKSCCESTFGYADCPAHDACGDDPLSSSKPSSTAPTTDRPTRRPTHPLTVLTTALPTHWPTYPPTSRPVALELTCGDIKTKKKCNRYDLCAWTEGGMCVALSEVPSDPDGCENRLWHPVPGGGRTCTNSLDYPEVWNYKPYSVKYFFDSAEACCGGLYNDGGGCIMVDACLHW</sequence>
<organism evidence="2 3">
    <name type="scientific">Thalassiosira oceanica</name>
    <name type="common">Marine diatom</name>
    <dbReference type="NCBI Taxonomy" id="159749"/>
    <lineage>
        <taxon>Eukaryota</taxon>
        <taxon>Sar</taxon>
        <taxon>Stramenopiles</taxon>
        <taxon>Ochrophyta</taxon>
        <taxon>Bacillariophyta</taxon>
        <taxon>Coscinodiscophyceae</taxon>
        <taxon>Thalassiosirophycidae</taxon>
        <taxon>Thalassiosirales</taxon>
        <taxon>Thalassiosiraceae</taxon>
        <taxon>Thalassiosira</taxon>
    </lineage>
</organism>
<feature type="compositionally biased region" description="Low complexity" evidence="1">
    <location>
        <begin position="197"/>
        <end position="215"/>
    </location>
</feature>
<protein>
    <submittedName>
        <fullName evidence="2">Uncharacterized protein</fullName>
    </submittedName>
</protein>
<feature type="region of interest" description="Disordered" evidence="1">
    <location>
        <begin position="358"/>
        <end position="399"/>
    </location>
</feature>
<accession>K0SYB5</accession>
<keyword evidence="3" id="KW-1185">Reference proteome</keyword>
<proteinExistence type="predicted"/>
<comment type="caution">
    <text evidence="2">The sequence shown here is derived from an EMBL/GenBank/DDBJ whole genome shotgun (WGS) entry which is preliminary data.</text>
</comment>
<name>K0SYB5_THAOC</name>
<dbReference type="EMBL" id="AGNL01007238">
    <property type="protein sequence ID" value="EJK71428.1"/>
    <property type="molecule type" value="Genomic_DNA"/>
</dbReference>
<dbReference type="AlphaFoldDB" id="K0SYB5"/>
<feature type="region of interest" description="Disordered" evidence="1">
    <location>
        <begin position="1"/>
        <end position="44"/>
    </location>
</feature>
<feature type="compositionally biased region" description="Pro residues" evidence="1">
    <location>
        <begin position="385"/>
        <end position="399"/>
    </location>
</feature>
<feature type="compositionally biased region" description="Basic and acidic residues" evidence="1">
    <location>
        <begin position="219"/>
        <end position="232"/>
    </location>
</feature>
<feature type="region of interest" description="Disordered" evidence="1">
    <location>
        <begin position="197"/>
        <end position="243"/>
    </location>
</feature>
<feature type="region of interest" description="Disordered" evidence="1">
    <location>
        <begin position="663"/>
        <end position="683"/>
    </location>
</feature>
<feature type="compositionally biased region" description="Low complexity" evidence="1">
    <location>
        <begin position="751"/>
        <end position="766"/>
    </location>
</feature>
<feature type="compositionally biased region" description="Basic and acidic residues" evidence="1">
    <location>
        <begin position="27"/>
        <end position="39"/>
    </location>
</feature>
<evidence type="ECO:0000313" key="3">
    <source>
        <dbReference type="Proteomes" id="UP000266841"/>
    </source>
</evidence>
<dbReference type="Proteomes" id="UP000266841">
    <property type="component" value="Unassembled WGS sequence"/>
</dbReference>
<reference evidence="2 3" key="1">
    <citation type="journal article" date="2012" name="Genome Biol.">
        <title>Genome and low-iron response of an oceanic diatom adapted to chronic iron limitation.</title>
        <authorList>
            <person name="Lommer M."/>
            <person name="Specht M."/>
            <person name="Roy A.S."/>
            <person name="Kraemer L."/>
            <person name="Andreson R."/>
            <person name="Gutowska M.A."/>
            <person name="Wolf J."/>
            <person name="Bergner S.V."/>
            <person name="Schilhabel M.B."/>
            <person name="Klostermeier U.C."/>
            <person name="Beiko R.G."/>
            <person name="Rosenstiel P."/>
            <person name="Hippler M."/>
            <person name="Laroche J."/>
        </authorList>
    </citation>
    <scope>NUCLEOTIDE SEQUENCE [LARGE SCALE GENOMIC DNA]</scope>
    <source>
        <strain evidence="2 3">CCMP1005</strain>
    </source>
</reference>
<feature type="non-terminal residue" evidence="2">
    <location>
        <position position="1"/>
    </location>
</feature>
<evidence type="ECO:0000313" key="2">
    <source>
        <dbReference type="EMBL" id="EJK71428.1"/>
    </source>
</evidence>
<feature type="region of interest" description="Disordered" evidence="1">
    <location>
        <begin position="751"/>
        <end position="775"/>
    </location>
</feature>
<evidence type="ECO:0000256" key="1">
    <source>
        <dbReference type="SAM" id="MobiDB-lite"/>
    </source>
</evidence>
<gene>
    <name evidence="2" type="ORF">THAOC_07135</name>
</gene>
<dbReference type="OMA" id="EGIPPPW"/>